<organism evidence="2 3">
    <name type="scientific">Gigaspora margarita</name>
    <dbReference type="NCBI Taxonomy" id="4874"/>
    <lineage>
        <taxon>Eukaryota</taxon>
        <taxon>Fungi</taxon>
        <taxon>Fungi incertae sedis</taxon>
        <taxon>Mucoromycota</taxon>
        <taxon>Glomeromycotina</taxon>
        <taxon>Glomeromycetes</taxon>
        <taxon>Diversisporales</taxon>
        <taxon>Gigasporaceae</taxon>
        <taxon>Gigaspora</taxon>
    </lineage>
</organism>
<dbReference type="Proteomes" id="UP000789901">
    <property type="component" value="Unassembled WGS sequence"/>
</dbReference>
<protein>
    <submittedName>
        <fullName evidence="2">33386_t:CDS:1</fullName>
    </submittedName>
</protein>
<name>A0ABN7XK84_GIGMA</name>
<evidence type="ECO:0000313" key="2">
    <source>
        <dbReference type="EMBL" id="CAG8854369.1"/>
    </source>
</evidence>
<accession>A0ABN7XK84</accession>
<feature type="non-terminal residue" evidence="2">
    <location>
        <position position="145"/>
    </location>
</feature>
<evidence type="ECO:0000256" key="1">
    <source>
        <dbReference type="SAM" id="MobiDB-lite"/>
    </source>
</evidence>
<keyword evidence="3" id="KW-1185">Reference proteome</keyword>
<sequence length="145" mass="16072">EELAHASGEFHLVRKNNVSGKKASQQSDITIIDDNELESMRELGLIEDDSSLVNQGMQTDKASMQDQATSPITEENINNDVQDNSENQNNTNIENDTASQARSSRQTSPKISREKDKVQGLLQELSTPVKGEVVDTNNEEDEEPD</sequence>
<reference evidence="2 3" key="1">
    <citation type="submission" date="2021-06" db="EMBL/GenBank/DDBJ databases">
        <authorList>
            <person name="Kallberg Y."/>
            <person name="Tangrot J."/>
            <person name="Rosling A."/>
        </authorList>
    </citation>
    <scope>NUCLEOTIDE SEQUENCE [LARGE SCALE GENOMIC DNA]</scope>
    <source>
        <strain evidence="2 3">120-4 pot B 10/14</strain>
    </source>
</reference>
<dbReference type="EMBL" id="CAJVQB010136989">
    <property type="protein sequence ID" value="CAG8854369.1"/>
    <property type="molecule type" value="Genomic_DNA"/>
</dbReference>
<proteinExistence type="predicted"/>
<gene>
    <name evidence="2" type="ORF">GMARGA_LOCUS43190</name>
</gene>
<feature type="compositionally biased region" description="Polar residues" evidence="1">
    <location>
        <begin position="53"/>
        <end position="81"/>
    </location>
</feature>
<feature type="non-terminal residue" evidence="2">
    <location>
        <position position="1"/>
    </location>
</feature>
<feature type="compositionally biased region" description="Low complexity" evidence="1">
    <location>
        <begin position="82"/>
        <end position="97"/>
    </location>
</feature>
<feature type="region of interest" description="Disordered" evidence="1">
    <location>
        <begin position="53"/>
        <end position="145"/>
    </location>
</feature>
<evidence type="ECO:0000313" key="3">
    <source>
        <dbReference type="Proteomes" id="UP000789901"/>
    </source>
</evidence>
<comment type="caution">
    <text evidence="2">The sequence shown here is derived from an EMBL/GenBank/DDBJ whole genome shotgun (WGS) entry which is preliminary data.</text>
</comment>
<feature type="compositionally biased region" description="Polar residues" evidence="1">
    <location>
        <begin position="98"/>
        <end position="110"/>
    </location>
</feature>